<evidence type="ECO:0000256" key="3">
    <source>
        <dbReference type="ARBA" id="ARBA00022692"/>
    </source>
</evidence>
<evidence type="ECO:0000256" key="5">
    <source>
        <dbReference type="ARBA" id="ARBA00023136"/>
    </source>
</evidence>
<keyword evidence="9" id="KW-1185">Reference proteome</keyword>
<accession>A0ABQ2K0U5</accession>
<evidence type="ECO:0000259" key="7">
    <source>
        <dbReference type="Pfam" id="PF04138"/>
    </source>
</evidence>
<evidence type="ECO:0000256" key="6">
    <source>
        <dbReference type="SAM" id="Phobius"/>
    </source>
</evidence>
<dbReference type="Pfam" id="PF04138">
    <property type="entry name" value="GtrA_DPMS_TM"/>
    <property type="match status" value="1"/>
</dbReference>
<dbReference type="InterPro" id="IPR007267">
    <property type="entry name" value="GtrA_DPMS_TM"/>
</dbReference>
<gene>
    <name evidence="8" type="ORF">GCM10011349_40340</name>
</gene>
<keyword evidence="3 6" id="KW-0812">Transmembrane</keyword>
<evidence type="ECO:0000256" key="1">
    <source>
        <dbReference type="ARBA" id="ARBA00004141"/>
    </source>
</evidence>
<organism evidence="8 9">
    <name type="scientific">Novosphingobium indicum</name>
    <dbReference type="NCBI Taxonomy" id="462949"/>
    <lineage>
        <taxon>Bacteria</taxon>
        <taxon>Pseudomonadati</taxon>
        <taxon>Pseudomonadota</taxon>
        <taxon>Alphaproteobacteria</taxon>
        <taxon>Sphingomonadales</taxon>
        <taxon>Sphingomonadaceae</taxon>
        <taxon>Novosphingobium</taxon>
    </lineage>
</organism>
<keyword evidence="5 6" id="KW-0472">Membrane</keyword>
<proteinExistence type="inferred from homology"/>
<feature type="transmembrane region" description="Helical" evidence="6">
    <location>
        <begin position="34"/>
        <end position="51"/>
    </location>
</feature>
<protein>
    <recommendedName>
        <fullName evidence="7">GtrA/DPMS transmembrane domain-containing protein</fullName>
    </recommendedName>
</protein>
<comment type="subcellular location">
    <subcellularLocation>
        <location evidence="1">Membrane</location>
        <topology evidence="1">Multi-pass membrane protein</topology>
    </subcellularLocation>
</comment>
<keyword evidence="4 6" id="KW-1133">Transmembrane helix</keyword>
<dbReference type="PANTHER" id="PTHR38459">
    <property type="entry name" value="PROPHAGE BACTOPRENOL-LINKED GLUCOSE TRANSLOCASE HOMOLOG"/>
    <property type="match status" value="1"/>
</dbReference>
<feature type="transmembrane region" description="Helical" evidence="6">
    <location>
        <begin position="7"/>
        <end position="28"/>
    </location>
</feature>
<comment type="caution">
    <text evidence="8">The sequence shown here is derived from an EMBL/GenBank/DDBJ whole genome shotgun (WGS) entry which is preliminary data.</text>
</comment>
<evidence type="ECO:0000313" key="9">
    <source>
        <dbReference type="Proteomes" id="UP000605099"/>
    </source>
</evidence>
<comment type="similarity">
    <text evidence="2">Belongs to the GtrA family.</text>
</comment>
<name>A0ABQ2K0U5_9SPHN</name>
<dbReference type="PANTHER" id="PTHR38459:SF1">
    <property type="entry name" value="PROPHAGE BACTOPRENOL-LINKED GLUCOSE TRANSLOCASE HOMOLOG"/>
    <property type="match status" value="1"/>
</dbReference>
<evidence type="ECO:0000256" key="4">
    <source>
        <dbReference type="ARBA" id="ARBA00022989"/>
    </source>
</evidence>
<dbReference type="EMBL" id="BMLK01000027">
    <property type="protein sequence ID" value="GGN59648.1"/>
    <property type="molecule type" value="Genomic_DNA"/>
</dbReference>
<dbReference type="Proteomes" id="UP000605099">
    <property type="component" value="Unassembled WGS sequence"/>
</dbReference>
<dbReference type="InterPro" id="IPR051401">
    <property type="entry name" value="GtrA_CellWall_Glycosyl"/>
</dbReference>
<dbReference type="RefSeq" id="WP_188822673.1">
    <property type="nucleotide sequence ID" value="NZ_BMLK01000027.1"/>
</dbReference>
<feature type="domain" description="GtrA/DPMS transmembrane" evidence="7">
    <location>
        <begin position="7"/>
        <end position="121"/>
    </location>
</feature>
<sequence length="127" mass="13540">MVKAAARFGLVGIANTLVGFAIIALLLQLGAGDYLANAVSYAIGICLSFVLNRAFTFRVRGRVAAHEVHRFLAVFAISYAANLAVLTLMRAAGFAETLIAQGSAMIAYSAVFFLLSHRFVFRARPGA</sequence>
<evidence type="ECO:0000313" key="8">
    <source>
        <dbReference type="EMBL" id="GGN59648.1"/>
    </source>
</evidence>
<reference evidence="9" key="1">
    <citation type="journal article" date="2019" name="Int. J. Syst. Evol. Microbiol.">
        <title>The Global Catalogue of Microorganisms (GCM) 10K type strain sequencing project: providing services to taxonomists for standard genome sequencing and annotation.</title>
        <authorList>
            <consortium name="The Broad Institute Genomics Platform"/>
            <consortium name="The Broad Institute Genome Sequencing Center for Infectious Disease"/>
            <person name="Wu L."/>
            <person name="Ma J."/>
        </authorList>
    </citation>
    <scope>NUCLEOTIDE SEQUENCE [LARGE SCALE GENOMIC DNA]</scope>
    <source>
        <strain evidence="9">CGMCC 1.6784</strain>
    </source>
</reference>
<feature type="transmembrane region" description="Helical" evidence="6">
    <location>
        <begin position="71"/>
        <end position="92"/>
    </location>
</feature>
<feature type="transmembrane region" description="Helical" evidence="6">
    <location>
        <begin position="98"/>
        <end position="115"/>
    </location>
</feature>
<evidence type="ECO:0000256" key="2">
    <source>
        <dbReference type="ARBA" id="ARBA00009399"/>
    </source>
</evidence>